<dbReference type="InterPro" id="IPR011707">
    <property type="entry name" value="Cu-oxidase-like_N"/>
</dbReference>
<proteinExistence type="inferred from homology"/>
<feature type="domain" description="Plastocyanin-like" evidence="6">
    <location>
        <begin position="527"/>
        <end position="608"/>
    </location>
</feature>
<dbReference type="STRING" id="1448321.A0A317WRZ4"/>
<dbReference type="OrthoDB" id="2121828at2759"/>
<feature type="domain" description="Plastocyanin-like" evidence="5">
    <location>
        <begin position="238"/>
        <end position="375"/>
    </location>
</feature>
<dbReference type="Pfam" id="PF07732">
    <property type="entry name" value="Cu-oxidase_3"/>
    <property type="match status" value="1"/>
</dbReference>
<organism evidence="8 9">
    <name type="scientific">Aspergillus heteromorphus CBS 117.55</name>
    <dbReference type="NCBI Taxonomy" id="1448321"/>
    <lineage>
        <taxon>Eukaryota</taxon>
        <taxon>Fungi</taxon>
        <taxon>Dikarya</taxon>
        <taxon>Ascomycota</taxon>
        <taxon>Pezizomycotina</taxon>
        <taxon>Eurotiomycetes</taxon>
        <taxon>Eurotiomycetidae</taxon>
        <taxon>Eurotiales</taxon>
        <taxon>Aspergillaceae</taxon>
        <taxon>Aspergillus</taxon>
        <taxon>Aspergillus subgen. Circumdati</taxon>
    </lineage>
</organism>
<dbReference type="FunFam" id="2.60.40.420:FF:000021">
    <property type="entry name" value="Extracellular dihydrogeodin oxidase/laccase"/>
    <property type="match status" value="1"/>
</dbReference>
<comment type="similarity">
    <text evidence="1">Belongs to the multicopper oxidase family.</text>
</comment>
<keyword evidence="4" id="KW-0186">Copper</keyword>
<dbReference type="Pfam" id="PF07731">
    <property type="entry name" value="Cu-oxidase_2"/>
    <property type="match status" value="1"/>
</dbReference>
<dbReference type="InterPro" id="IPR011706">
    <property type="entry name" value="Cu-oxidase_C"/>
</dbReference>
<dbReference type="PANTHER" id="PTHR11709">
    <property type="entry name" value="MULTI-COPPER OXIDASE"/>
    <property type="match status" value="1"/>
</dbReference>
<evidence type="ECO:0000256" key="2">
    <source>
        <dbReference type="ARBA" id="ARBA00022723"/>
    </source>
</evidence>
<comment type="caution">
    <text evidence="8">The sequence shown here is derived from an EMBL/GenBank/DDBJ whole genome shotgun (WGS) entry which is preliminary data.</text>
</comment>
<dbReference type="RefSeq" id="XP_025402356.1">
    <property type="nucleotide sequence ID" value="XM_025545724.1"/>
</dbReference>
<dbReference type="PANTHER" id="PTHR11709:SF71">
    <property type="entry name" value="OXIDOREDUCTASE TPCJ"/>
    <property type="match status" value="1"/>
</dbReference>
<reference evidence="8 9" key="1">
    <citation type="submission" date="2016-12" db="EMBL/GenBank/DDBJ databases">
        <title>The genomes of Aspergillus section Nigri reveals drivers in fungal speciation.</title>
        <authorList>
            <consortium name="DOE Joint Genome Institute"/>
            <person name="Vesth T.C."/>
            <person name="Nybo J."/>
            <person name="Theobald S."/>
            <person name="Brandl J."/>
            <person name="Frisvad J.C."/>
            <person name="Nielsen K.F."/>
            <person name="Lyhne E.K."/>
            <person name="Kogle M.E."/>
            <person name="Kuo A."/>
            <person name="Riley R."/>
            <person name="Clum A."/>
            <person name="Nolan M."/>
            <person name="Lipzen A."/>
            <person name="Salamov A."/>
            <person name="Henrissat B."/>
            <person name="Wiebenga A."/>
            <person name="De Vries R.P."/>
            <person name="Grigoriev I.V."/>
            <person name="Mortensen U.H."/>
            <person name="Andersen M.R."/>
            <person name="Baker S.E."/>
        </authorList>
    </citation>
    <scope>NUCLEOTIDE SEQUENCE [LARGE SCALE GENOMIC DNA]</scope>
    <source>
        <strain evidence="8 9">CBS 117.55</strain>
    </source>
</reference>
<evidence type="ECO:0000256" key="3">
    <source>
        <dbReference type="ARBA" id="ARBA00023002"/>
    </source>
</evidence>
<dbReference type="SUPFAM" id="SSF49503">
    <property type="entry name" value="Cupredoxins"/>
    <property type="match status" value="3"/>
</dbReference>
<evidence type="ECO:0000256" key="1">
    <source>
        <dbReference type="ARBA" id="ARBA00010609"/>
    </source>
</evidence>
<dbReference type="Pfam" id="PF00394">
    <property type="entry name" value="Cu-oxidase"/>
    <property type="match status" value="1"/>
</dbReference>
<dbReference type="VEuPathDB" id="FungiDB:BO70DRAFT_385288"/>
<dbReference type="EMBL" id="MSFL01000004">
    <property type="protein sequence ID" value="PWY89169.1"/>
    <property type="molecule type" value="Genomic_DNA"/>
</dbReference>
<dbReference type="CDD" id="cd13880">
    <property type="entry name" value="CuRO_2_MaLCC_like"/>
    <property type="match status" value="1"/>
</dbReference>
<dbReference type="InterPro" id="IPR002355">
    <property type="entry name" value="Cu_oxidase_Cu_BS"/>
</dbReference>
<dbReference type="FunFam" id="2.60.40.420:FF:000045">
    <property type="entry name" value="Laccase 2"/>
    <property type="match status" value="1"/>
</dbReference>
<accession>A0A317WRZ4</accession>
<dbReference type="GO" id="GO:0016491">
    <property type="term" value="F:oxidoreductase activity"/>
    <property type="evidence" value="ECO:0007669"/>
    <property type="project" value="UniProtKB-KW"/>
</dbReference>
<evidence type="ECO:0000259" key="5">
    <source>
        <dbReference type="Pfam" id="PF00394"/>
    </source>
</evidence>
<dbReference type="Gene3D" id="2.60.40.420">
    <property type="entry name" value="Cupredoxins - blue copper proteins"/>
    <property type="match status" value="3"/>
</dbReference>
<evidence type="ECO:0000313" key="9">
    <source>
        <dbReference type="Proteomes" id="UP000247233"/>
    </source>
</evidence>
<dbReference type="CDD" id="cd13854">
    <property type="entry name" value="CuRO_1_MaLCC_like"/>
    <property type="match status" value="1"/>
</dbReference>
<name>A0A317WRZ4_9EURO</name>
<protein>
    <submittedName>
        <fullName evidence="8">Multicopper oxidase</fullName>
    </submittedName>
</protein>
<keyword evidence="9" id="KW-1185">Reference proteome</keyword>
<dbReference type="GO" id="GO:0005507">
    <property type="term" value="F:copper ion binding"/>
    <property type="evidence" value="ECO:0007669"/>
    <property type="project" value="InterPro"/>
</dbReference>
<dbReference type="PROSITE" id="PS00080">
    <property type="entry name" value="MULTICOPPER_OXIDASE2"/>
    <property type="match status" value="1"/>
</dbReference>
<dbReference type="GeneID" id="37067961"/>
<evidence type="ECO:0000259" key="6">
    <source>
        <dbReference type="Pfam" id="PF07731"/>
    </source>
</evidence>
<dbReference type="InterPro" id="IPR001117">
    <property type="entry name" value="Cu-oxidase_2nd"/>
</dbReference>
<evidence type="ECO:0000259" key="7">
    <source>
        <dbReference type="Pfam" id="PF07732"/>
    </source>
</evidence>
<feature type="domain" description="Plastocyanin-like" evidence="7">
    <location>
        <begin position="113"/>
        <end position="227"/>
    </location>
</feature>
<keyword evidence="3" id="KW-0560">Oxidoreductase</keyword>
<gene>
    <name evidence="8" type="ORF">BO70DRAFT_385288</name>
</gene>
<evidence type="ECO:0000256" key="4">
    <source>
        <dbReference type="ARBA" id="ARBA00023008"/>
    </source>
</evidence>
<dbReference type="AlphaFoldDB" id="A0A317WRZ4"/>
<dbReference type="Proteomes" id="UP000247233">
    <property type="component" value="Unassembled WGS sequence"/>
</dbReference>
<evidence type="ECO:0000313" key="8">
    <source>
        <dbReference type="EMBL" id="PWY89169.1"/>
    </source>
</evidence>
<keyword evidence="2" id="KW-0479">Metal-binding</keyword>
<dbReference type="InterPro" id="IPR008972">
    <property type="entry name" value="Cupredoxin"/>
</dbReference>
<dbReference type="InterPro" id="IPR045087">
    <property type="entry name" value="Cu-oxidase_fam"/>
</dbReference>
<sequence>MLFQAYFTTIITFLGFPSFNPQQEPLQYGGIPAPSVPEVLTFVPPGAAESPEDVPFRCDYSAMARDYIYNPSPNNRGVWLKHKSDPSLDFDIFTDYEDRTPIGIERKYFLTVDEKNLNLDGVEAPLGKVLNNMYPGPWIQACWGDTLNITVKNNLRYNGTAIHMHGLRQLNTNIMDGVPGVTQCPIAPGDSFSYVFNTTQYGTTWYHSHYSHQYSDGVRGPITIHGPTSYNFTDAIDPILISDHNHRSAFQDYYQEQFANAAENRVPPKQTSIILNGHGSYAGSFPERRYTKHVQPGKRYILRLINGSTDTTFIFSIDGHILRVIGTDLVPVVPYTTDHIQIGIGQRYHVVLETNATHPPSLKTGYWIRAEPADGCHNFETYPDTRQGILWYGPGNHAPIPTTNSFQYNNTCSDELTAVPIVNWTIPPPSTMTMVEYSLPLAAVEISQKTLPAEGTDPAVTVDSWQILEEPLTVDYERPTVKFLTPPYDNDSVMYPAQPRDMWNYLLIIGGAQENPSPVTGGALLPVAHPIHLHGHDFAVLQYSTEPYDGPESINLELENPRRRDAVLLPLDGFIVIAFKSDNPGSWILHCHIAWHSSAGLAFQLLSDRDVLEDQIQEDVWADSQLNRTCRNWERWFADDRNHWSPTGRFQDDSGI</sequence>